<gene>
    <name evidence="4" type="ORF">AUJ44_03590</name>
</gene>
<name>A0A1J4VAZ5_9BACT</name>
<organism evidence="4 5">
    <name type="scientific">Candidatus Nomurabacteria bacterium CG1_02_47_685</name>
    <dbReference type="NCBI Taxonomy" id="1805282"/>
    <lineage>
        <taxon>Bacteria</taxon>
        <taxon>Candidatus Nomuraibacteriota</taxon>
    </lineage>
</organism>
<evidence type="ECO:0000259" key="2">
    <source>
        <dbReference type="Pfam" id="PF02481"/>
    </source>
</evidence>
<dbReference type="InterPro" id="IPR036388">
    <property type="entry name" value="WH-like_DNA-bd_sf"/>
</dbReference>
<dbReference type="Gene3D" id="3.40.50.450">
    <property type="match status" value="1"/>
</dbReference>
<accession>A0A1J4VAZ5</accession>
<evidence type="ECO:0000313" key="5">
    <source>
        <dbReference type="Proteomes" id="UP000183206"/>
    </source>
</evidence>
<dbReference type="AlphaFoldDB" id="A0A1J4VAZ5"/>
<feature type="domain" description="DprA winged helix" evidence="3">
    <location>
        <begin position="233"/>
        <end position="278"/>
    </location>
</feature>
<dbReference type="Proteomes" id="UP000183206">
    <property type="component" value="Unassembled WGS sequence"/>
</dbReference>
<dbReference type="InterPro" id="IPR057666">
    <property type="entry name" value="DrpA_SLOG"/>
</dbReference>
<dbReference type="Gene3D" id="1.10.10.10">
    <property type="entry name" value="Winged helix-like DNA-binding domain superfamily/Winged helix DNA-binding domain"/>
    <property type="match status" value="1"/>
</dbReference>
<dbReference type="GO" id="GO:0009294">
    <property type="term" value="P:DNA-mediated transformation"/>
    <property type="evidence" value="ECO:0007669"/>
    <property type="project" value="InterPro"/>
</dbReference>
<feature type="domain" description="Smf/DprA SLOG" evidence="2">
    <location>
        <begin position="8"/>
        <end position="216"/>
    </location>
</feature>
<dbReference type="Pfam" id="PF02481">
    <property type="entry name" value="DNA_processg_A"/>
    <property type="match status" value="1"/>
</dbReference>
<dbReference type="EMBL" id="MNVO01000054">
    <property type="protein sequence ID" value="OIO31909.1"/>
    <property type="molecule type" value="Genomic_DNA"/>
</dbReference>
<sequence>MNDTIRALSRKTFPPLLSEMNDPPKQLFVRGVLPSPDTPLLTVVGSRKYSSYGKETCEKIIGELAGSGIAIVSGLALGIDSIAHKAALDAGLSTIAIPGSGITPQALYPASNRSLAERIIAQGGALLSEFEPDFRATVWSFPQRNRIMAAISQATLIIEAEELSGTLITARLALEYNRDVYAIPGSIFSAGSRGTNELIRNGALPVISGDDIIREFGLSTEKTSHESLLLPIEEQAIYELIAEPRSIDEVARALGLPVSKISISVSSMEIKGVIKRHGEKIRRARS</sequence>
<evidence type="ECO:0000256" key="1">
    <source>
        <dbReference type="ARBA" id="ARBA00006525"/>
    </source>
</evidence>
<evidence type="ECO:0000259" key="3">
    <source>
        <dbReference type="Pfam" id="PF17782"/>
    </source>
</evidence>
<dbReference type="SUPFAM" id="SSF102405">
    <property type="entry name" value="MCP/YpsA-like"/>
    <property type="match status" value="1"/>
</dbReference>
<dbReference type="PANTHER" id="PTHR43022">
    <property type="entry name" value="PROTEIN SMF"/>
    <property type="match status" value="1"/>
</dbReference>
<proteinExistence type="inferred from homology"/>
<comment type="similarity">
    <text evidence="1">Belongs to the DprA/Smf family.</text>
</comment>
<dbReference type="InterPro" id="IPR041614">
    <property type="entry name" value="DprA_WH"/>
</dbReference>
<evidence type="ECO:0000313" key="4">
    <source>
        <dbReference type="EMBL" id="OIO31909.1"/>
    </source>
</evidence>
<dbReference type="STRING" id="1805282.AUJ44_03590"/>
<dbReference type="InterPro" id="IPR003488">
    <property type="entry name" value="DprA"/>
</dbReference>
<reference evidence="4 5" key="1">
    <citation type="journal article" date="2016" name="Environ. Microbiol.">
        <title>Genomic resolution of a cold subsurface aquifer community provides metabolic insights for novel microbes adapted to high CO concentrations.</title>
        <authorList>
            <person name="Probst A.J."/>
            <person name="Castelle C.J."/>
            <person name="Singh A."/>
            <person name="Brown C.T."/>
            <person name="Anantharaman K."/>
            <person name="Sharon I."/>
            <person name="Hug L.A."/>
            <person name="Burstein D."/>
            <person name="Emerson J.B."/>
            <person name="Thomas B.C."/>
            <person name="Banfield J.F."/>
        </authorList>
    </citation>
    <scope>NUCLEOTIDE SEQUENCE [LARGE SCALE GENOMIC DNA]</scope>
    <source>
        <strain evidence="4">CG1_02_47_685</strain>
    </source>
</reference>
<protein>
    <submittedName>
        <fullName evidence="4">DNA protecting protein DprA</fullName>
    </submittedName>
</protein>
<dbReference type="PANTHER" id="PTHR43022:SF1">
    <property type="entry name" value="PROTEIN SMF"/>
    <property type="match status" value="1"/>
</dbReference>
<dbReference type="NCBIfam" id="TIGR00732">
    <property type="entry name" value="dprA"/>
    <property type="match status" value="1"/>
</dbReference>
<dbReference type="Pfam" id="PF17782">
    <property type="entry name" value="WHD_DprA"/>
    <property type="match status" value="1"/>
</dbReference>
<comment type="caution">
    <text evidence="4">The sequence shown here is derived from an EMBL/GenBank/DDBJ whole genome shotgun (WGS) entry which is preliminary data.</text>
</comment>